<dbReference type="EMBL" id="JASJQH010007728">
    <property type="protein sequence ID" value="KAK9702386.1"/>
    <property type="molecule type" value="Genomic_DNA"/>
</dbReference>
<evidence type="ECO:0000256" key="1">
    <source>
        <dbReference type="SAM" id="MobiDB-lite"/>
    </source>
</evidence>
<gene>
    <name evidence="2" type="ORF">K7432_011261</name>
</gene>
<dbReference type="Proteomes" id="UP001479436">
    <property type="component" value="Unassembled WGS sequence"/>
</dbReference>
<feature type="compositionally biased region" description="Low complexity" evidence="1">
    <location>
        <begin position="15"/>
        <end position="26"/>
    </location>
</feature>
<feature type="region of interest" description="Disordered" evidence="1">
    <location>
        <begin position="1"/>
        <end position="30"/>
    </location>
</feature>
<reference evidence="2 3" key="1">
    <citation type="submission" date="2023-04" db="EMBL/GenBank/DDBJ databases">
        <title>Genome of Basidiobolus ranarum AG-B5.</title>
        <authorList>
            <person name="Stajich J.E."/>
            <person name="Carter-House D."/>
            <person name="Gryganskyi A."/>
        </authorList>
    </citation>
    <scope>NUCLEOTIDE SEQUENCE [LARGE SCALE GENOMIC DNA]</scope>
    <source>
        <strain evidence="2 3">AG-B5</strain>
    </source>
</reference>
<feature type="region of interest" description="Disordered" evidence="1">
    <location>
        <begin position="59"/>
        <end position="88"/>
    </location>
</feature>
<protein>
    <submittedName>
        <fullName evidence="2">Uncharacterized protein</fullName>
    </submittedName>
</protein>
<name>A0ABR2VU98_9FUNG</name>
<evidence type="ECO:0000313" key="3">
    <source>
        <dbReference type="Proteomes" id="UP001479436"/>
    </source>
</evidence>
<keyword evidence="3" id="KW-1185">Reference proteome</keyword>
<sequence length="88" mass="9846">MFNPIDHKKSRPRRPSLSESLTLPETGGDSLSYVETVQPEISHQLPPSSLPHFVQESKPLLVQHDMPTQTDISESDNNTPKKTSLINL</sequence>
<accession>A0ABR2VU98</accession>
<proteinExistence type="predicted"/>
<comment type="caution">
    <text evidence="2">The sequence shown here is derived from an EMBL/GenBank/DDBJ whole genome shotgun (WGS) entry which is preliminary data.</text>
</comment>
<feature type="compositionally biased region" description="Polar residues" evidence="1">
    <location>
        <begin position="66"/>
        <end position="88"/>
    </location>
</feature>
<organism evidence="2 3">
    <name type="scientific">Basidiobolus ranarum</name>
    <dbReference type="NCBI Taxonomy" id="34480"/>
    <lineage>
        <taxon>Eukaryota</taxon>
        <taxon>Fungi</taxon>
        <taxon>Fungi incertae sedis</taxon>
        <taxon>Zoopagomycota</taxon>
        <taxon>Entomophthoromycotina</taxon>
        <taxon>Basidiobolomycetes</taxon>
        <taxon>Basidiobolales</taxon>
        <taxon>Basidiobolaceae</taxon>
        <taxon>Basidiobolus</taxon>
    </lineage>
</organism>
<evidence type="ECO:0000313" key="2">
    <source>
        <dbReference type="EMBL" id="KAK9702386.1"/>
    </source>
</evidence>